<feature type="domain" description="Plant heme peroxidase family profile" evidence="20">
    <location>
        <begin position="41"/>
        <end position="337"/>
    </location>
</feature>
<evidence type="ECO:0000313" key="21">
    <source>
        <dbReference type="EMBL" id="JAG94112.1"/>
    </source>
</evidence>
<keyword evidence="5 19" id="KW-0575">Peroxidase</keyword>
<feature type="binding site" evidence="16">
    <location>
        <position position="86"/>
    </location>
    <ligand>
        <name>Ca(2+)</name>
        <dbReference type="ChEBI" id="CHEBI:29108"/>
        <label>1</label>
    </ligand>
</feature>
<evidence type="ECO:0000256" key="7">
    <source>
        <dbReference type="ARBA" id="ARBA00022723"/>
    </source>
</evidence>
<dbReference type="PANTHER" id="PTHR31517">
    <property type="match status" value="1"/>
</dbReference>
<feature type="binding site" evidence="16">
    <location>
        <position position="92"/>
    </location>
    <ligand>
        <name>Ca(2+)</name>
        <dbReference type="ChEBI" id="CHEBI:29108"/>
        <label>1</label>
    </ligand>
</feature>
<dbReference type="GO" id="GO:0140825">
    <property type="term" value="F:lactoperoxidase activity"/>
    <property type="evidence" value="ECO:0007669"/>
    <property type="project" value="UniProtKB-EC"/>
</dbReference>
<dbReference type="PANTHER" id="PTHR31517:SF48">
    <property type="entry name" value="PEROXIDASE 16-RELATED"/>
    <property type="match status" value="1"/>
</dbReference>
<evidence type="ECO:0000256" key="5">
    <source>
        <dbReference type="ARBA" id="ARBA00022559"/>
    </source>
</evidence>
<organism evidence="21">
    <name type="scientific">Araucaria cunninghamii</name>
    <name type="common">Hoop pine</name>
    <name type="synonym">Moreton Bay pine</name>
    <dbReference type="NCBI Taxonomy" id="56994"/>
    <lineage>
        <taxon>Eukaryota</taxon>
        <taxon>Viridiplantae</taxon>
        <taxon>Streptophyta</taxon>
        <taxon>Embryophyta</taxon>
        <taxon>Tracheophyta</taxon>
        <taxon>Spermatophyta</taxon>
        <taxon>Pinopsida</taxon>
        <taxon>Pinidae</taxon>
        <taxon>Conifers II</taxon>
        <taxon>Araucariales</taxon>
        <taxon>Araucariaceae</taxon>
        <taxon>Araucaria</taxon>
    </lineage>
</organism>
<evidence type="ECO:0000256" key="19">
    <source>
        <dbReference type="RuleBase" id="RU362060"/>
    </source>
</evidence>
<keyword evidence="6 19" id="KW-0349">Heme</keyword>
<dbReference type="PROSITE" id="PS50873">
    <property type="entry name" value="PEROXIDASE_4"/>
    <property type="match status" value="1"/>
</dbReference>
<evidence type="ECO:0000256" key="15">
    <source>
        <dbReference type="PIRSR" id="PIRSR600823-2"/>
    </source>
</evidence>
<evidence type="ECO:0000256" key="16">
    <source>
        <dbReference type="PIRSR" id="PIRSR600823-3"/>
    </source>
</evidence>
<evidence type="ECO:0000256" key="17">
    <source>
        <dbReference type="PIRSR" id="PIRSR600823-4"/>
    </source>
</evidence>
<dbReference type="EMBL" id="GCKF01044547">
    <property type="protein sequence ID" value="JAG94112.1"/>
    <property type="molecule type" value="Transcribed_RNA"/>
</dbReference>
<dbReference type="GO" id="GO:0005576">
    <property type="term" value="C:extracellular region"/>
    <property type="evidence" value="ECO:0007669"/>
    <property type="project" value="UniProtKB-SubCell"/>
</dbReference>
<dbReference type="InterPro" id="IPR000823">
    <property type="entry name" value="Peroxidase_pln"/>
</dbReference>
<dbReference type="PROSITE" id="PS00436">
    <property type="entry name" value="PEROXIDASE_2"/>
    <property type="match status" value="1"/>
</dbReference>
<dbReference type="PRINTS" id="PR00461">
    <property type="entry name" value="PLPEROXIDASE"/>
</dbReference>
<feature type="binding site" description="axial binding residue" evidence="16">
    <location>
        <position position="211"/>
    </location>
    <ligand>
        <name>heme b</name>
        <dbReference type="ChEBI" id="CHEBI:60344"/>
    </ligand>
    <ligandPart>
        <name>Fe</name>
        <dbReference type="ChEBI" id="CHEBI:18248"/>
    </ligandPart>
</feature>
<evidence type="ECO:0000256" key="11">
    <source>
        <dbReference type="ARBA" id="ARBA00023004"/>
    </source>
</evidence>
<reference evidence="21" key="1">
    <citation type="submission" date="2015-03" db="EMBL/GenBank/DDBJ databases">
        <title>A transcriptome of Araucaria cunninghamii, an australian fine timber species.</title>
        <authorList>
            <person name="Jing Yi C.J.Y."/>
            <person name="Yin San L.Y.S."/>
            <person name="Abdul Karim S.S."/>
            <person name="Wan Azmi N.N."/>
            <person name="Hercus R.R."/>
            <person name="Croft L.L."/>
        </authorList>
    </citation>
    <scope>NUCLEOTIDE SEQUENCE</scope>
    <source>
        <strain evidence="21">MI0301</strain>
        <tissue evidence="21">Leaf</tissue>
    </source>
</reference>
<keyword evidence="7 16" id="KW-0479">Metal-binding</keyword>
<dbReference type="GO" id="GO:0046872">
    <property type="term" value="F:metal ion binding"/>
    <property type="evidence" value="ECO:0007669"/>
    <property type="project" value="UniProtKB-UniRule"/>
</dbReference>
<dbReference type="AlphaFoldDB" id="A0A0D6QRT9"/>
<evidence type="ECO:0000256" key="4">
    <source>
        <dbReference type="ARBA" id="ARBA00012313"/>
    </source>
</evidence>
<keyword evidence="19" id="KW-0376">Hydrogen peroxide</keyword>
<evidence type="ECO:0000256" key="2">
    <source>
        <dbReference type="ARBA" id="ARBA00004613"/>
    </source>
</evidence>
<comment type="catalytic activity">
    <reaction evidence="1 19">
        <text>2 a phenolic donor + H2O2 = 2 a phenolic radical donor + 2 H2O</text>
        <dbReference type="Rhea" id="RHEA:56136"/>
        <dbReference type="ChEBI" id="CHEBI:15377"/>
        <dbReference type="ChEBI" id="CHEBI:16240"/>
        <dbReference type="ChEBI" id="CHEBI:139520"/>
        <dbReference type="ChEBI" id="CHEBI:139521"/>
        <dbReference type="EC" id="1.11.1.7"/>
    </reaction>
</comment>
<feature type="binding site" evidence="16">
    <location>
        <position position="90"/>
    </location>
    <ligand>
        <name>Ca(2+)</name>
        <dbReference type="ChEBI" id="CHEBI:29108"/>
        <label>1</label>
    </ligand>
</feature>
<evidence type="ECO:0000259" key="20">
    <source>
        <dbReference type="PROSITE" id="PS50873"/>
    </source>
</evidence>
<feature type="disulfide bond" evidence="18">
    <location>
        <begin position="51"/>
        <end position="132"/>
    </location>
</feature>
<dbReference type="FunFam" id="1.10.520.10:FF:000009">
    <property type="entry name" value="Peroxidase"/>
    <property type="match status" value="1"/>
</dbReference>
<sequence>MENHWLVVSWIVAFMLVSVHGLNTRETYILEPKDMVPIADGLSGTYYDESCPGLEKIVQKKMKSFLSEDISDAAGILRLQFHDCFVQGCDGSVLLNGSESNPSEQSANPNKTLRPKALAIINEIKDTVEALCPQTVSCADILTMASRESIWIAGGPDILFPLGRKDSLSYATVNETVDNLPTPTFNTAQLLKSFSRKKLYKHDLVALSGAHTIGIGHCPSFTERLYPDQDPLLEDRFARHLYRVCPASDSNNSINLDSSSPDLFDNKYYVNLVSNKGLFTSDETLYTDSRTRELVILYSTDKDAFFKQFSQSMIKMSQLSVLTGSNGEIREQCNFPNPSSSAYSIVKDPEDHTSFDEL</sequence>
<evidence type="ECO:0000256" key="3">
    <source>
        <dbReference type="ARBA" id="ARBA00006873"/>
    </source>
</evidence>
<comment type="function">
    <text evidence="19">Removal of H(2)O(2), oxidation of toxic reductants, biosynthesis and degradation of lignin, suberization, auxin catabolism, response to environmental stresses such as wounding, pathogen attack and oxidative stress.</text>
</comment>
<evidence type="ECO:0000256" key="8">
    <source>
        <dbReference type="ARBA" id="ARBA00022729"/>
    </source>
</evidence>
<feature type="binding site" evidence="16">
    <location>
        <position position="83"/>
    </location>
    <ligand>
        <name>Ca(2+)</name>
        <dbReference type="ChEBI" id="CHEBI:29108"/>
        <label>1</label>
    </ligand>
</feature>
<keyword evidence="19" id="KW-0964">Secreted</keyword>
<dbReference type="Gene3D" id="1.10.420.10">
    <property type="entry name" value="Peroxidase, domain 2"/>
    <property type="match status" value="1"/>
</dbReference>
<dbReference type="InterPro" id="IPR033905">
    <property type="entry name" value="Secretory_peroxidase"/>
</dbReference>
<dbReference type="GO" id="GO:0042744">
    <property type="term" value="P:hydrogen peroxide catabolic process"/>
    <property type="evidence" value="ECO:0007669"/>
    <property type="project" value="UniProtKB-KW"/>
</dbReference>
<keyword evidence="13" id="KW-0325">Glycoprotein</keyword>
<feature type="disulfide bond" evidence="18">
    <location>
        <begin position="218"/>
        <end position="245"/>
    </location>
</feature>
<dbReference type="SUPFAM" id="SSF48113">
    <property type="entry name" value="Heme-dependent peroxidases"/>
    <property type="match status" value="1"/>
</dbReference>
<evidence type="ECO:0000256" key="12">
    <source>
        <dbReference type="ARBA" id="ARBA00023157"/>
    </source>
</evidence>
<dbReference type="GO" id="GO:0020037">
    <property type="term" value="F:heme binding"/>
    <property type="evidence" value="ECO:0007669"/>
    <property type="project" value="UniProtKB-UniRule"/>
</dbReference>
<protein>
    <recommendedName>
        <fullName evidence="4 19">Peroxidase</fullName>
        <ecNumber evidence="4 19">1.11.1.7</ecNumber>
    </recommendedName>
</protein>
<feature type="signal peptide" evidence="19">
    <location>
        <begin position="1"/>
        <end position="21"/>
    </location>
</feature>
<feature type="binding site" evidence="16">
    <location>
        <position position="88"/>
    </location>
    <ligand>
        <name>Ca(2+)</name>
        <dbReference type="ChEBI" id="CHEBI:29108"/>
        <label>1</label>
    </ligand>
</feature>
<feature type="binding site" evidence="16">
    <location>
        <position position="212"/>
    </location>
    <ligand>
        <name>Ca(2+)</name>
        <dbReference type="ChEBI" id="CHEBI:29108"/>
        <label>2</label>
    </ligand>
</feature>
<evidence type="ECO:0000256" key="18">
    <source>
        <dbReference type="PIRSR" id="PIRSR600823-5"/>
    </source>
</evidence>
<feature type="disulfide bond" evidence="18">
    <location>
        <begin position="138"/>
        <end position="333"/>
    </location>
</feature>
<comment type="subcellular location">
    <subcellularLocation>
        <location evidence="2 19">Secreted</location>
    </subcellularLocation>
</comment>
<feature type="site" description="Transition state stabilizer" evidence="17">
    <location>
        <position position="78"/>
    </location>
</feature>
<feature type="active site" description="Proton acceptor" evidence="14">
    <location>
        <position position="82"/>
    </location>
</feature>
<evidence type="ECO:0000256" key="1">
    <source>
        <dbReference type="ARBA" id="ARBA00000189"/>
    </source>
</evidence>
<comment type="similarity">
    <text evidence="19">Belongs to the peroxidase family. Classical plant (class III) peroxidase subfamily.</text>
</comment>
<feature type="binding site" evidence="15">
    <location>
        <position position="181"/>
    </location>
    <ligand>
        <name>substrate</name>
    </ligand>
</feature>
<feature type="binding site" evidence="16">
    <location>
        <position position="257"/>
    </location>
    <ligand>
        <name>Ca(2+)</name>
        <dbReference type="ChEBI" id="CHEBI:29108"/>
        <label>2</label>
    </ligand>
</feature>
<feature type="disulfide bond" evidence="18">
    <location>
        <begin position="84"/>
        <end position="89"/>
    </location>
</feature>
<evidence type="ECO:0000256" key="10">
    <source>
        <dbReference type="ARBA" id="ARBA00023002"/>
    </source>
</evidence>
<keyword evidence="8 19" id="KW-0732">Signal</keyword>
<dbReference type="Pfam" id="PF00141">
    <property type="entry name" value="peroxidase"/>
    <property type="match status" value="1"/>
</dbReference>
<dbReference type="PROSITE" id="PS00435">
    <property type="entry name" value="PEROXIDASE_1"/>
    <property type="match status" value="1"/>
</dbReference>
<comment type="cofactor">
    <cofactor evidence="16 19">
        <name>Ca(2+)</name>
        <dbReference type="ChEBI" id="CHEBI:29108"/>
    </cofactor>
    <text evidence="16 19">Binds 2 calcium ions per subunit.</text>
</comment>
<dbReference type="FunFam" id="1.10.420.10:FF:000006">
    <property type="entry name" value="Peroxidase"/>
    <property type="match status" value="1"/>
</dbReference>
<dbReference type="InterPro" id="IPR002016">
    <property type="entry name" value="Haem_peroxidase"/>
</dbReference>
<dbReference type="PRINTS" id="PR00458">
    <property type="entry name" value="PEROXIDASE"/>
</dbReference>
<evidence type="ECO:0000256" key="14">
    <source>
        <dbReference type="PIRSR" id="PIRSR600823-1"/>
    </source>
</evidence>
<evidence type="ECO:0000256" key="9">
    <source>
        <dbReference type="ARBA" id="ARBA00022837"/>
    </source>
</evidence>
<name>A0A0D6QRT9_ARACU</name>
<keyword evidence="11 16" id="KW-0408">Iron</keyword>
<dbReference type="InterPro" id="IPR019793">
    <property type="entry name" value="Peroxidases_heam-ligand_BS"/>
</dbReference>
<dbReference type="InterPro" id="IPR019794">
    <property type="entry name" value="Peroxidases_AS"/>
</dbReference>
<evidence type="ECO:0000256" key="13">
    <source>
        <dbReference type="ARBA" id="ARBA00023180"/>
    </source>
</evidence>
<comment type="similarity">
    <text evidence="3">Belongs to the peroxidase family. Ascorbate peroxidase subfamily.</text>
</comment>
<feature type="binding site" evidence="16">
    <location>
        <position position="265"/>
    </location>
    <ligand>
        <name>Ca(2+)</name>
        <dbReference type="ChEBI" id="CHEBI:29108"/>
        <label>2</label>
    </ligand>
</feature>
<feature type="chain" id="PRO_5005115227" description="Peroxidase" evidence="19">
    <location>
        <begin position="22"/>
        <end position="358"/>
    </location>
</feature>
<dbReference type="InterPro" id="IPR010255">
    <property type="entry name" value="Haem_peroxidase_sf"/>
</dbReference>
<dbReference type="EC" id="1.11.1.7" evidence="4 19"/>
<dbReference type="GO" id="GO:0006979">
    <property type="term" value="P:response to oxidative stress"/>
    <property type="evidence" value="ECO:0007669"/>
    <property type="project" value="UniProtKB-UniRule"/>
</dbReference>
<comment type="cofactor">
    <cofactor evidence="16 19">
        <name>heme b</name>
        <dbReference type="ChEBI" id="CHEBI:60344"/>
    </cofactor>
    <text evidence="16 19">Binds 1 heme b (iron(II)-protoporphyrin IX) group per subunit.</text>
</comment>
<keyword evidence="9 16" id="KW-0106">Calcium</keyword>
<proteinExistence type="inferred from homology"/>
<keyword evidence="10 19" id="KW-0560">Oxidoreductase</keyword>
<feature type="binding site" evidence="16">
    <location>
        <position position="104"/>
    </location>
    <ligand>
        <name>Ca(2+)</name>
        <dbReference type="ChEBI" id="CHEBI:29108"/>
        <label>1</label>
    </ligand>
</feature>
<keyword evidence="12 18" id="KW-1015">Disulfide bond</keyword>
<dbReference type="Gene3D" id="1.10.520.10">
    <property type="match status" value="1"/>
</dbReference>
<accession>A0A0D6QRT9</accession>
<dbReference type="CDD" id="cd00693">
    <property type="entry name" value="secretory_peroxidase"/>
    <property type="match status" value="1"/>
</dbReference>
<evidence type="ECO:0000256" key="6">
    <source>
        <dbReference type="ARBA" id="ARBA00022617"/>
    </source>
</evidence>